<evidence type="ECO:0000313" key="7">
    <source>
        <dbReference type="Proteomes" id="UP000195729"/>
    </source>
</evidence>
<dbReference type="PANTHER" id="PTHR43673">
    <property type="entry name" value="NAD(P)H NITROREDUCTASE YDGI-RELATED"/>
    <property type="match status" value="1"/>
</dbReference>
<dbReference type="Gene3D" id="3.40.109.10">
    <property type="entry name" value="NADH Oxidase"/>
    <property type="match status" value="1"/>
</dbReference>
<feature type="domain" description="Nitroreductase" evidence="4">
    <location>
        <begin position="8"/>
        <end position="189"/>
    </location>
</feature>
<dbReference type="AlphaFoldDB" id="A0A1Y0LIN1"/>
<dbReference type="Proteomes" id="UP000195814">
    <property type="component" value="Chromosome"/>
</dbReference>
<dbReference type="KEGG" id="tci:A7K98_08970"/>
<dbReference type="NCBIfam" id="NF008275">
    <property type="entry name" value="PRK11053.1"/>
    <property type="match status" value="1"/>
</dbReference>
<dbReference type="GO" id="GO:0016491">
    <property type="term" value="F:oxidoreductase activity"/>
    <property type="evidence" value="ECO:0007669"/>
    <property type="project" value="UniProtKB-KW"/>
</dbReference>
<dbReference type="InterPro" id="IPR029479">
    <property type="entry name" value="Nitroreductase"/>
</dbReference>
<keyword evidence="2" id="KW-0521">NADP</keyword>
<evidence type="ECO:0000259" key="4">
    <source>
        <dbReference type="Pfam" id="PF00881"/>
    </source>
</evidence>
<keyword evidence="3" id="KW-0560">Oxidoreductase</keyword>
<keyword evidence="7" id="KW-1185">Reference proteome</keyword>
<dbReference type="RefSeq" id="WP_087488254.1">
    <property type="nucleotide sequence ID" value="NZ_CP015579.1"/>
</dbReference>
<evidence type="ECO:0000313" key="8">
    <source>
        <dbReference type="Proteomes" id="UP000195814"/>
    </source>
</evidence>
<dbReference type="PANTHER" id="PTHR43673:SF10">
    <property type="entry name" value="NADH DEHYDROGENASE_NAD(P)H NITROREDUCTASE XCC3605-RELATED"/>
    <property type="match status" value="1"/>
</dbReference>
<dbReference type="InterPro" id="IPR000415">
    <property type="entry name" value="Nitroreductase-like"/>
</dbReference>
<evidence type="ECO:0000313" key="5">
    <source>
        <dbReference type="EMBL" id="ARU93893.1"/>
    </source>
</evidence>
<dbReference type="EMBL" id="CP015581">
    <property type="protein sequence ID" value="ARU97931.1"/>
    <property type="molecule type" value="Genomic_DNA"/>
</dbReference>
<gene>
    <name evidence="5" type="ORF">A7K98_08970</name>
    <name evidence="6" type="ORF">A7K99_08970</name>
</gene>
<reference evidence="7 8" key="1">
    <citation type="submission" date="2016-05" db="EMBL/GenBank/DDBJ databases">
        <title>Complete genome sequence of two 2,5-diketo-D-glunonic acid producing strain Tatumella citrea.</title>
        <authorList>
            <person name="Duan C."/>
            <person name="Yang J."/>
            <person name="Yang S."/>
        </authorList>
    </citation>
    <scope>NUCLEOTIDE SEQUENCE [LARGE SCALE GENOMIC DNA]</scope>
    <source>
        <strain evidence="6 7">ATCC 39140</strain>
        <strain evidence="5 8">DSM 13699</strain>
    </source>
</reference>
<evidence type="ECO:0000256" key="1">
    <source>
        <dbReference type="ARBA" id="ARBA00007118"/>
    </source>
</evidence>
<name>A0A1Y0LIN1_TATCI</name>
<evidence type="ECO:0000256" key="2">
    <source>
        <dbReference type="ARBA" id="ARBA00022857"/>
    </source>
</evidence>
<proteinExistence type="inferred from homology"/>
<comment type="similarity">
    <text evidence="1">Belongs to the nitroreductase family.</text>
</comment>
<organism evidence="5 8">
    <name type="scientific">Tatumella citrea</name>
    <name type="common">Pantoea citrea</name>
    <dbReference type="NCBI Taxonomy" id="53336"/>
    <lineage>
        <taxon>Bacteria</taxon>
        <taxon>Pseudomonadati</taxon>
        <taxon>Pseudomonadota</taxon>
        <taxon>Gammaproteobacteria</taxon>
        <taxon>Enterobacterales</taxon>
        <taxon>Erwiniaceae</taxon>
        <taxon>Tatumella</taxon>
    </lineage>
</organism>
<dbReference type="InterPro" id="IPR033878">
    <property type="entry name" value="NfsB-like"/>
</dbReference>
<dbReference type="EMBL" id="CP015579">
    <property type="protein sequence ID" value="ARU93893.1"/>
    <property type="molecule type" value="Genomic_DNA"/>
</dbReference>
<dbReference type="Pfam" id="PF00881">
    <property type="entry name" value="Nitroreductase"/>
    <property type="match status" value="1"/>
</dbReference>
<dbReference type="Proteomes" id="UP000195729">
    <property type="component" value="Chromosome"/>
</dbReference>
<evidence type="ECO:0000256" key="3">
    <source>
        <dbReference type="ARBA" id="ARBA00023002"/>
    </source>
</evidence>
<evidence type="ECO:0000313" key="6">
    <source>
        <dbReference type="EMBL" id="ARU97931.1"/>
    </source>
</evidence>
<dbReference type="SUPFAM" id="SSF55469">
    <property type="entry name" value="FMN-dependent nitroreductase-like"/>
    <property type="match status" value="1"/>
</dbReference>
<dbReference type="CDD" id="cd02149">
    <property type="entry name" value="NfsB-like"/>
    <property type="match status" value="1"/>
</dbReference>
<accession>A0A1Y0LIN1</accession>
<sequence length="214" mass="23915">MNIVEVAKQRFTTKAYDSEKKLTAEQHQQLLDLLRYSPSSLNLQPWHFFVVTSDEGKAQILPGIREFNAAKVQNAAMVVVFATVDQLDEQHLAAVHSQETKDGRFKDQASGDANDNGRRQYVAAFTGNEQYQRHWLERQAYISLGFLLLGAASLGLNATPIEGFDPEKMDEVLGLKEKGLHSLVVASVGFNSEKDFNASLPKSRFSEQDVITEL</sequence>
<dbReference type="OrthoDB" id="9809288at2"/>
<protein>
    <submittedName>
        <fullName evidence="5">NAD(P)H nitroreductase</fullName>
    </submittedName>
</protein>